<organism evidence="1 2">
    <name type="scientific">Paenibacillus aceris</name>
    <dbReference type="NCBI Taxonomy" id="869555"/>
    <lineage>
        <taxon>Bacteria</taxon>
        <taxon>Bacillati</taxon>
        <taxon>Bacillota</taxon>
        <taxon>Bacilli</taxon>
        <taxon>Bacillales</taxon>
        <taxon>Paenibacillaceae</taxon>
        <taxon>Paenibacillus</taxon>
    </lineage>
</organism>
<sequence length="110" mass="12836">MWKDSADTIEAIFDCIMERKAGGVPLICPVCEKEHAHYYFHKWNEKSNSGGMWIWCSNCKSFSHSTVKVPEWWKNCNEIAIEKLNSIPDYLEENKEKVDNFVNELCSENS</sequence>
<dbReference type="EMBL" id="JAGGKV010000036">
    <property type="protein sequence ID" value="MBP1967572.1"/>
    <property type="molecule type" value="Genomic_DNA"/>
</dbReference>
<evidence type="ECO:0000313" key="1">
    <source>
        <dbReference type="EMBL" id="MBP1967572.1"/>
    </source>
</evidence>
<protein>
    <submittedName>
        <fullName evidence="1">Uncharacterized protein</fullName>
    </submittedName>
</protein>
<dbReference type="RefSeq" id="WP_167063047.1">
    <property type="nucleotide sequence ID" value="NZ_JAAOZR010000027.1"/>
</dbReference>
<dbReference type="Proteomes" id="UP001519344">
    <property type="component" value="Unassembled WGS sequence"/>
</dbReference>
<keyword evidence="2" id="KW-1185">Reference proteome</keyword>
<comment type="caution">
    <text evidence="1">The sequence shown here is derived from an EMBL/GenBank/DDBJ whole genome shotgun (WGS) entry which is preliminary data.</text>
</comment>
<proteinExistence type="predicted"/>
<reference evidence="1 2" key="1">
    <citation type="submission" date="2021-03" db="EMBL/GenBank/DDBJ databases">
        <title>Genomic Encyclopedia of Type Strains, Phase IV (KMG-IV): sequencing the most valuable type-strain genomes for metagenomic binning, comparative biology and taxonomic classification.</title>
        <authorList>
            <person name="Goeker M."/>
        </authorList>
    </citation>
    <scope>NUCLEOTIDE SEQUENCE [LARGE SCALE GENOMIC DNA]</scope>
    <source>
        <strain evidence="1 2">DSM 24950</strain>
    </source>
</reference>
<gene>
    <name evidence="1" type="ORF">J2Z65_006844</name>
</gene>
<name>A0ABS4I9G4_9BACL</name>
<evidence type="ECO:0000313" key="2">
    <source>
        <dbReference type="Proteomes" id="UP001519344"/>
    </source>
</evidence>
<accession>A0ABS4I9G4</accession>